<dbReference type="EMBL" id="CVRI01000036">
    <property type="protein sequence ID" value="CRK93068.1"/>
    <property type="molecule type" value="Genomic_DNA"/>
</dbReference>
<sequence>MNPLTLSSHIHKDDETNIFKNMEICYITQHLNIHKSFIENENADSDNVIFIVVEHFIYLDTTNIRQKKRTDDDDDLLTIDMNDYGIEMMVIEVKMKSVTTTVDWNLDKNQNIRQEYKTDTSTFHGLIMGSWSIGSLNTN</sequence>
<name>A0A1J1I0G4_9DIPT</name>
<evidence type="ECO:0000313" key="1">
    <source>
        <dbReference type="EMBL" id="CRK93068.1"/>
    </source>
</evidence>
<gene>
    <name evidence="1" type="ORF">CLUMA_CG006678</name>
</gene>
<proteinExistence type="predicted"/>
<organism evidence="1 2">
    <name type="scientific">Clunio marinus</name>
    <dbReference type="NCBI Taxonomy" id="568069"/>
    <lineage>
        <taxon>Eukaryota</taxon>
        <taxon>Metazoa</taxon>
        <taxon>Ecdysozoa</taxon>
        <taxon>Arthropoda</taxon>
        <taxon>Hexapoda</taxon>
        <taxon>Insecta</taxon>
        <taxon>Pterygota</taxon>
        <taxon>Neoptera</taxon>
        <taxon>Endopterygota</taxon>
        <taxon>Diptera</taxon>
        <taxon>Nematocera</taxon>
        <taxon>Chironomoidea</taxon>
        <taxon>Chironomidae</taxon>
        <taxon>Clunio</taxon>
    </lineage>
</organism>
<keyword evidence="2" id="KW-1185">Reference proteome</keyword>
<accession>A0A1J1I0G4</accession>
<evidence type="ECO:0000313" key="2">
    <source>
        <dbReference type="Proteomes" id="UP000183832"/>
    </source>
</evidence>
<protein>
    <submittedName>
        <fullName evidence="1">CLUMA_CG006678, isoform A</fullName>
    </submittedName>
</protein>
<dbReference type="AlphaFoldDB" id="A0A1J1I0G4"/>
<dbReference type="Proteomes" id="UP000183832">
    <property type="component" value="Unassembled WGS sequence"/>
</dbReference>
<reference evidence="1 2" key="1">
    <citation type="submission" date="2015-04" db="EMBL/GenBank/DDBJ databases">
        <authorList>
            <person name="Syromyatnikov M.Y."/>
            <person name="Popov V.N."/>
        </authorList>
    </citation>
    <scope>NUCLEOTIDE SEQUENCE [LARGE SCALE GENOMIC DNA]</scope>
</reference>